<dbReference type="AlphaFoldDB" id="A0A2K9PLY5"/>
<dbReference type="SUPFAM" id="SSF53335">
    <property type="entry name" value="S-adenosyl-L-methionine-dependent methyltransferases"/>
    <property type="match status" value="1"/>
</dbReference>
<feature type="domain" description="Methyltransferase type 11" evidence="1">
    <location>
        <begin position="59"/>
        <end position="157"/>
    </location>
</feature>
<keyword evidence="2" id="KW-0808">Transferase</keyword>
<organism evidence="2 3">
    <name type="scientific">Flavivirga eckloniae</name>
    <dbReference type="NCBI Taxonomy" id="1803846"/>
    <lineage>
        <taxon>Bacteria</taxon>
        <taxon>Pseudomonadati</taxon>
        <taxon>Bacteroidota</taxon>
        <taxon>Flavobacteriia</taxon>
        <taxon>Flavobacteriales</taxon>
        <taxon>Flavobacteriaceae</taxon>
        <taxon>Flavivirga</taxon>
    </lineage>
</organism>
<dbReference type="GO" id="GO:0008757">
    <property type="term" value="F:S-adenosylmethionine-dependent methyltransferase activity"/>
    <property type="evidence" value="ECO:0007669"/>
    <property type="project" value="InterPro"/>
</dbReference>
<accession>A0A2K9PLY5</accession>
<evidence type="ECO:0000313" key="2">
    <source>
        <dbReference type="EMBL" id="AUP77858.1"/>
    </source>
</evidence>
<protein>
    <submittedName>
        <fullName evidence="2">Class I SAM-dependent methyltransferase</fullName>
    </submittedName>
</protein>
<dbReference type="KEGG" id="fek:C1H87_03650"/>
<dbReference type="Gene3D" id="3.40.50.150">
    <property type="entry name" value="Vaccinia Virus protein VP39"/>
    <property type="match status" value="1"/>
</dbReference>
<keyword evidence="2" id="KW-0489">Methyltransferase</keyword>
<sequence length="224" mass="25327">MEKKFNADNTITPKELAKHLRQPEGDTGKEVGLQMNKGNKHICLNSYQVLNPKNKSHILEIGMGNGFFVKDLLKTADDLNYTGVDFSPIMIDEANVINKPFIDSGIVRFEQASIEKLPFNDNTFDYITTTNTLYFWPTPEDNAKELLRVLKPGGKILVAYRSKSCIDQLELSKYGFTKYEISDVENLLSKSGFKQISSKIIKEPDLDFDGKVLEMEGIYTTGIK</sequence>
<proteinExistence type="predicted"/>
<gene>
    <name evidence="2" type="ORF">C1H87_03650</name>
</gene>
<dbReference type="CDD" id="cd02440">
    <property type="entry name" value="AdoMet_MTases"/>
    <property type="match status" value="1"/>
</dbReference>
<dbReference type="GO" id="GO:0032259">
    <property type="term" value="P:methylation"/>
    <property type="evidence" value="ECO:0007669"/>
    <property type="project" value="UniProtKB-KW"/>
</dbReference>
<dbReference type="OrthoDB" id="9770553at2"/>
<dbReference type="RefSeq" id="WP_102754517.1">
    <property type="nucleotide sequence ID" value="NZ_CP025791.1"/>
</dbReference>
<dbReference type="Pfam" id="PF08241">
    <property type="entry name" value="Methyltransf_11"/>
    <property type="match status" value="1"/>
</dbReference>
<dbReference type="InterPro" id="IPR013216">
    <property type="entry name" value="Methyltransf_11"/>
</dbReference>
<dbReference type="InterPro" id="IPR029063">
    <property type="entry name" value="SAM-dependent_MTases_sf"/>
</dbReference>
<keyword evidence="3" id="KW-1185">Reference proteome</keyword>
<dbReference type="Proteomes" id="UP000235826">
    <property type="component" value="Chromosome"/>
</dbReference>
<reference evidence="2 3" key="1">
    <citation type="submission" date="2018-01" db="EMBL/GenBank/DDBJ databases">
        <title>Complete genome sequence of Flavivirga eckloniae ECD14 isolated from seaweed Ecklonia cava.</title>
        <authorList>
            <person name="Lee J.H."/>
            <person name="Baik K.S."/>
            <person name="Seong C.N."/>
        </authorList>
    </citation>
    <scope>NUCLEOTIDE SEQUENCE [LARGE SCALE GENOMIC DNA]</scope>
    <source>
        <strain evidence="2 3">ECD14</strain>
    </source>
</reference>
<dbReference type="PANTHER" id="PTHR43591">
    <property type="entry name" value="METHYLTRANSFERASE"/>
    <property type="match status" value="1"/>
</dbReference>
<evidence type="ECO:0000259" key="1">
    <source>
        <dbReference type="Pfam" id="PF08241"/>
    </source>
</evidence>
<evidence type="ECO:0000313" key="3">
    <source>
        <dbReference type="Proteomes" id="UP000235826"/>
    </source>
</evidence>
<dbReference type="EMBL" id="CP025791">
    <property type="protein sequence ID" value="AUP77858.1"/>
    <property type="molecule type" value="Genomic_DNA"/>
</dbReference>
<name>A0A2K9PLY5_9FLAO</name>